<organism evidence="1 2">
    <name type="scientific">Sistotremastrum suecicum HHB10207 ss-3</name>
    <dbReference type="NCBI Taxonomy" id="1314776"/>
    <lineage>
        <taxon>Eukaryota</taxon>
        <taxon>Fungi</taxon>
        <taxon>Dikarya</taxon>
        <taxon>Basidiomycota</taxon>
        <taxon>Agaricomycotina</taxon>
        <taxon>Agaricomycetes</taxon>
        <taxon>Sistotremastrales</taxon>
        <taxon>Sistotremastraceae</taxon>
        <taxon>Sistotremastrum</taxon>
    </lineage>
</organism>
<proteinExistence type="predicted"/>
<gene>
    <name evidence="1" type="ORF">SISSUDRAFT_1031012</name>
</gene>
<sequence length="178" mass="19780">MPKRPLRGRPSSHHLIFDLAPMQRSFVLLREAPCEITAHSQPVNFALRNLTTPPSNILRSCNIYRSQEHLLSSISAGSHSSNKTGPFRHFLRTLGYLLNIYGFIWVMKYKLQRNPLSGMQCSAFGPDRPSSLAHVHPPKLSLLGSVSAIQRGRGIPTSSRLIPILSIISFPAFRGITG</sequence>
<dbReference type="AlphaFoldDB" id="A0A166GGI1"/>
<dbReference type="EMBL" id="KV428019">
    <property type="protein sequence ID" value="KZT41662.1"/>
    <property type="molecule type" value="Genomic_DNA"/>
</dbReference>
<protein>
    <submittedName>
        <fullName evidence="1">Uncharacterized protein</fullName>
    </submittedName>
</protein>
<dbReference type="Proteomes" id="UP000076798">
    <property type="component" value="Unassembled WGS sequence"/>
</dbReference>
<name>A0A166GGI1_9AGAM</name>
<reference evidence="1 2" key="1">
    <citation type="journal article" date="2016" name="Mol. Biol. Evol.">
        <title>Comparative Genomics of Early-Diverging Mushroom-Forming Fungi Provides Insights into the Origins of Lignocellulose Decay Capabilities.</title>
        <authorList>
            <person name="Nagy L.G."/>
            <person name="Riley R."/>
            <person name="Tritt A."/>
            <person name="Adam C."/>
            <person name="Daum C."/>
            <person name="Floudas D."/>
            <person name="Sun H."/>
            <person name="Yadav J.S."/>
            <person name="Pangilinan J."/>
            <person name="Larsson K.H."/>
            <person name="Matsuura K."/>
            <person name="Barry K."/>
            <person name="Labutti K."/>
            <person name="Kuo R."/>
            <person name="Ohm R.A."/>
            <person name="Bhattacharya S.S."/>
            <person name="Shirouzu T."/>
            <person name="Yoshinaga Y."/>
            <person name="Martin F.M."/>
            <person name="Grigoriev I.V."/>
            <person name="Hibbett D.S."/>
        </authorList>
    </citation>
    <scope>NUCLEOTIDE SEQUENCE [LARGE SCALE GENOMIC DNA]</scope>
    <source>
        <strain evidence="1 2">HHB10207 ss-3</strain>
    </source>
</reference>
<evidence type="ECO:0000313" key="1">
    <source>
        <dbReference type="EMBL" id="KZT41662.1"/>
    </source>
</evidence>
<keyword evidence="2" id="KW-1185">Reference proteome</keyword>
<evidence type="ECO:0000313" key="2">
    <source>
        <dbReference type="Proteomes" id="UP000076798"/>
    </source>
</evidence>
<accession>A0A166GGI1</accession>